<name>A0AAD4KXX5_9EURO</name>
<proteinExistence type="predicted"/>
<dbReference type="GO" id="GO:0031012">
    <property type="term" value="C:extracellular matrix"/>
    <property type="evidence" value="ECO:0007669"/>
    <property type="project" value="TreeGrafter"/>
</dbReference>
<reference evidence="2" key="1">
    <citation type="submission" date="2021-12" db="EMBL/GenBank/DDBJ databases">
        <title>Convergent genome expansion in fungi linked to evolution of root-endophyte symbiosis.</title>
        <authorList>
            <consortium name="DOE Joint Genome Institute"/>
            <person name="Ke Y.-H."/>
            <person name="Bonito G."/>
            <person name="Liao H.-L."/>
            <person name="Looney B."/>
            <person name="Rojas-Flechas A."/>
            <person name="Nash J."/>
            <person name="Hameed K."/>
            <person name="Schadt C."/>
            <person name="Martin F."/>
            <person name="Crous P.W."/>
            <person name="Miettinen O."/>
            <person name="Magnuson J.K."/>
            <person name="Labbe J."/>
            <person name="Jacobson D."/>
            <person name="Doktycz M.J."/>
            <person name="Veneault-Fourrey C."/>
            <person name="Kuo A."/>
            <person name="Mondo S."/>
            <person name="Calhoun S."/>
            <person name="Riley R."/>
            <person name="Ohm R."/>
            <person name="LaButti K."/>
            <person name="Andreopoulos B."/>
            <person name="Pangilinan J."/>
            <person name="Nolan M."/>
            <person name="Tritt A."/>
            <person name="Clum A."/>
            <person name="Lipzen A."/>
            <person name="Daum C."/>
            <person name="Barry K."/>
            <person name="Grigoriev I.V."/>
            <person name="Vilgalys R."/>
        </authorList>
    </citation>
    <scope>NUCLEOTIDE SEQUENCE</scope>
    <source>
        <strain evidence="2">PMI_201</strain>
    </source>
</reference>
<dbReference type="RefSeq" id="XP_046076619.1">
    <property type="nucleotide sequence ID" value="XM_046215160.1"/>
</dbReference>
<dbReference type="SUPFAM" id="SSF82153">
    <property type="entry name" value="FAS1 domain"/>
    <property type="match status" value="1"/>
</dbReference>
<dbReference type="InterPro" id="IPR050904">
    <property type="entry name" value="Adhesion/Biosynth-related"/>
</dbReference>
<dbReference type="GO" id="GO:0030198">
    <property type="term" value="P:extracellular matrix organization"/>
    <property type="evidence" value="ECO:0007669"/>
    <property type="project" value="TreeGrafter"/>
</dbReference>
<dbReference type="Proteomes" id="UP001201262">
    <property type="component" value="Unassembled WGS sequence"/>
</dbReference>
<feature type="non-terminal residue" evidence="2">
    <location>
        <position position="1"/>
    </location>
</feature>
<organism evidence="2 3">
    <name type="scientific">Talaromyces proteolyticus</name>
    <dbReference type="NCBI Taxonomy" id="1131652"/>
    <lineage>
        <taxon>Eukaryota</taxon>
        <taxon>Fungi</taxon>
        <taxon>Dikarya</taxon>
        <taxon>Ascomycota</taxon>
        <taxon>Pezizomycotina</taxon>
        <taxon>Eurotiomycetes</taxon>
        <taxon>Eurotiomycetidae</taxon>
        <taxon>Eurotiales</taxon>
        <taxon>Trichocomaceae</taxon>
        <taxon>Talaromyces</taxon>
        <taxon>Talaromyces sect. Bacilispori</taxon>
    </lineage>
</organism>
<dbReference type="EMBL" id="JAJTJA010000002">
    <property type="protein sequence ID" value="KAH8703601.1"/>
    <property type="molecule type" value="Genomic_DNA"/>
</dbReference>
<keyword evidence="3" id="KW-1185">Reference proteome</keyword>
<gene>
    <name evidence="2" type="ORF">BGW36DRAFT_369602</name>
</gene>
<dbReference type="InterPro" id="IPR036378">
    <property type="entry name" value="FAS1_dom_sf"/>
</dbReference>
<dbReference type="InterPro" id="IPR000782">
    <property type="entry name" value="FAS1_domain"/>
</dbReference>
<dbReference type="PROSITE" id="PS50213">
    <property type="entry name" value="FAS1"/>
    <property type="match status" value="1"/>
</dbReference>
<dbReference type="GeneID" id="70245447"/>
<sequence length="222" mass="25041">MHPLRLIIMQSKFVWLAYYFLFTIAHAAVSADPYNYRNINRTYSPQKETNITTLQAFVKSRSDLSILATELEKCGGFVEAFDTTPTWKFTFFAPNNNAFNNTGEYFTTKEVTPKGKWWIGNTIINHYVPNTILKTSAFSEEYQRFQTASFLYVGAQVVGTNKTLTLNNVANVVEGDLEITEGVVHIIDKILDPSAQIYESDSAKISQAFIPGSCSNLNLPYC</sequence>
<dbReference type="AlphaFoldDB" id="A0AAD4KXX5"/>
<dbReference type="GO" id="GO:0050839">
    <property type="term" value="F:cell adhesion molecule binding"/>
    <property type="evidence" value="ECO:0007669"/>
    <property type="project" value="TreeGrafter"/>
</dbReference>
<evidence type="ECO:0000313" key="3">
    <source>
        <dbReference type="Proteomes" id="UP001201262"/>
    </source>
</evidence>
<dbReference type="Pfam" id="PF02469">
    <property type="entry name" value="Fasciclin"/>
    <property type="match status" value="1"/>
</dbReference>
<dbReference type="GO" id="GO:0007155">
    <property type="term" value="P:cell adhesion"/>
    <property type="evidence" value="ECO:0007669"/>
    <property type="project" value="TreeGrafter"/>
</dbReference>
<comment type="caution">
    <text evidence="2">The sequence shown here is derived from an EMBL/GenBank/DDBJ whole genome shotgun (WGS) entry which is preliminary data.</text>
</comment>
<dbReference type="PANTHER" id="PTHR10900:SF77">
    <property type="entry name" value="FI19380P1"/>
    <property type="match status" value="1"/>
</dbReference>
<feature type="domain" description="FAS1" evidence="1">
    <location>
        <begin position="51"/>
        <end position="191"/>
    </location>
</feature>
<protein>
    <recommendedName>
        <fullName evidence="1">FAS1 domain-containing protein</fullName>
    </recommendedName>
</protein>
<dbReference type="Gene3D" id="2.30.180.10">
    <property type="entry name" value="FAS1 domain"/>
    <property type="match status" value="1"/>
</dbReference>
<dbReference type="SMART" id="SM00554">
    <property type="entry name" value="FAS1"/>
    <property type="match status" value="1"/>
</dbReference>
<accession>A0AAD4KXX5</accession>
<dbReference type="PANTHER" id="PTHR10900">
    <property type="entry name" value="PERIOSTIN-RELATED"/>
    <property type="match status" value="1"/>
</dbReference>
<evidence type="ECO:0000259" key="1">
    <source>
        <dbReference type="PROSITE" id="PS50213"/>
    </source>
</evidence>
<evidence type="ECO:0000313" key="2">
    <source>
        <dbReference type="EMBL" id="KAH8703601.1"/>
    </source>
</evidence>